<reference evidence="12 13" key="1">
    <citation type="submission" date="2015-07" db="EMBL/GenBank/DDBJ databases">
        <authorList>
            <person name="Cajimat M.N.B."/>
            <person name="Milazzo M.L."/>
            <person name="Fulhorst C.F."/>
        </authorList>
    </citation>
    <scope>NUCLEOTIDE SEQUENCE [LARGE SCALE GENOMIC DNA]</scope>
    <source>
        <strain evidence="12">Single colony</strain>
    </source>
</reference>
<feature type="compositionally biased region" description="Basic and acidic residues" evidence="10">
    <location>
        <begin position="1083"/>
        <end position="1096"/>
    </location>
</feature>
<evidence type="ECO:0000256" key="5">
    <source>
        <dbReference type="ARBA" id="ARBA00023015"/>
    </source>
</evidence>
<comment type="subcellular location">
    <subcellularLocation>
        <location evidence="2">Membrane</location>
        <topology evidence="2">Multi-pass membrane protein</topology>
    </subcellularLocation>
    <subcellularLocation>
        <location evidence="1">Nucleus</location>
    </subcellularLocation>
</comment>
<feature type="region of interest" description="Disordered" evidence="10">
    <location>
        <begin position="732"/>
        <end position="797"/>
    </location>
</feature>
<dbReference type="NCBIfam" id="NF037982">
    <property type="entry name" value="Nramp_1"/>
    <property type="match status" value="1"/>
</dbReference>
<dbReference type="PANTHER" id="PTHR11706">
    <property type="entry name" value="SOLUTE CARRIER PROTEIN FAMILY 11 MEMBER"/>
    <property type="match status" value="1"/>
</dbReference>
<dbReference type="GO" id="GO:0005634">
    <property type="term" value="C:nucleus"/>
    <property type="evidence" value="ECO:0007669"/>
    <property type="project" value="UniProtKB-SubCell"/>
</dbReference>
<feature type="compositionally biased region" description="Acidic residues" evidence="10">
    <location>
        <begin position="1015"/>
        <end position="1042"/>
    </location>
</feature>
<feature type="transmembrane region" description="Helical" evidence="11">
    <location>
        <begin position="541"/>
        <end position="566"/>
    </location>
</feature>
<feature type="compositionally biased region" description="Gly residues" evidence="10">
    <location>
        <begin position="997"/>
        <end position="1009"/>
    </location>
</feature>
<evidence type="ECO:0000256" key="8">
    <source>
        <dbReference type="ARBA" id="ARBA00023163"/>
    </source>
</evidence>
<dbReference type="GO" id="GO:0005384">
    <property type="term" value="F:manganese ion transmembrane transporter activity"/>
    <property type="evidence" value="ECO:0007669"/>
    <property type="project" value="TreeGrafter"/>
</dbReference>
<proteinExistence type="predicted"/>
<feature type="compositionally biased region" description="Basic and acidic residues" evidence="10">
    <location>
        <begin position="417"/>
        <end position="427"/>
    </location>
</feature>
<dbReference type="InterPro" id="IPR001046">
    <property type="entry name" value="NRAMP_fam"/>
</dbReference>
<feature type="compositionally biased region" description="Basic and acidic residues" evidence="10">
    <location>
        <begin position="1043"/>
        <end position="1064"/>
    </location>
</feature>
<keyword evidence="5" id="KW-0805">Transcription regulation</keyword>
<keyword evidence="7 11" id="KW-0472">Membrane</keyword>
<evidence type="ECO:0000313" key="12">
    <source>
        <dbReference type="EMBL" id="CTR08497.1"/>
    </source>
</evidence>
<dbReference type="Proteomes" id="UP000199069">
    <property type="component" value="Unassembled WGS sequence"/>
</dbReference>
<feature type="compositionally biased region" description="Low complexity" evidence="10">
    <location>
        <begin position="1118"/>
        <end position="1180"/>
    </location>
</feature>
<sequence>MQGLAPASQGTHDTPSTPDTRTDPNQLERDHLDRNPAVISGHSDALTRAAGDEIELADSEQVPEVDARSRDAGRDEGGEDGVVGKDGSERDLAGGGKSSRSPSPGPRKACQHASTSQGPSRTPSDLEAGSPLPSSRESVVKKATNALKRHAAFVGPGVIASVAYLDPGNWSTDLAAGSQFGYSHLFVIFFAGMMALLFQVLSTRLGCVSDYDLATHCRFALYDRPSPYKLYYRWLLLYPLYVLAEIGIVMTDLAELLGSAIAINLLIPRIPLWACVLLTSLDVFLILLLFNQYPTRTVTRSMRLFELLIGVLVIVVLGSFVAMIVKVGPVWKDVFRGYVPGSGIVGNGGIYIAVGIVGATVMPHAFYIGSKMATMRRLKPEDYGEVSPPSSRGLNSDDYDESKELKPSSASTNTAVEPEREVEDSPARPRGRFASLLPSHLRPARTRSSPTRPRAYFPSIHLPQPVSLGHIGFDLGALSRARTRSRSPATERRRRLTNVREEGEEEKTEAPMDEVAKTHRIRPRPTLACVRAHLTHASIDVAFSLVGFALVVNSCILILGAAVFYYGDGRAQGRDAGGVSDLFDAYELVKEYLGQAFAYLFAIALLAAGQSASLTVTLSGQIVSEGSTPAPISAIKAEPGAADTPSANSATASPLPTSANYTDFILRSTAPSTSSGWKHNVMKFAVSGERVIDPTDESLFMRPVKLNRKDPRTVRRLTDEDRERHNKRALARAAKAAGTSMDVDVKPGEGVKAEDEEGEGDEDKEELNPELVGKGANGTTGMQRRGPSGQFKKKTKRVYVSSEEARRLRREEWQPWVLEDDEGQERWIGRLEGGAGEVEAKSTQTDSKNGAGLSGWRPAAEASATGGGGSAYVAFVLSEDGEHFEVVPINRWYRFNQGPKYMTLAEEEAEQEYNRQQKSKETERWMMHRRAAPTSGSSTPQPSASTSGSNGTGNGGAVSASALRARMMARSATGTRADSSDVDERGRPRVRTVISAGGEGGRGGGGARGGRAQDQDADEFDYEEDFQDDEEGIAQIDDLADEDERKELEERIRREMRAVERMEDTPEAEDEDEVTKRLTGTGKEIKKLVKKSDKSGAYESDDEEENPYASDDADSDDNASTTSAPRGDSNSRAASPNPASPSSAARSRNASHSRAGSPAGSGSALVAKRATSPAPGSSSSGKRKRSAHSADGAASDSDAGGDPSKRRKAHGGKSPSPAPTGLLTQADLIAYLKTKPNQTSTTKEVLTHFRKAIKGDSRNKATALEDVQRQ</sequence>
<dbReference type="InterPro" id="IPR008851">
    <property type="entry name" value="TFIIF-alpha"/>
</dbReference>
<keyword evidence="3 11" id="KW-0812">Transmembrane</keyword>
<dbReference type="GO" id="GO:0032968">
    <property type="term" value="P:positive regulation of transcription elongation by RNA polymerase II"/>
    <property type="evidence" value="ECO:0007669"/>
    <property type="project" value="InterPro"/>
</dbReference>
<evidence type="ECO:0000256" key="3">
    <source>
        <dbReference type="ARBA" id="ARBA00022692"/>
    </source>
</evidence>
<evidence type="ECO:0000256" key="1">
    <source>
        <dbReference type="ARBA" id="ARBA00004123"/>
    </source>
</evidence>
<feature type="region of interest" description="Disordered" evidence="10">
    <location>
        <begin position="380"/>
        <end position="458"/>
    </location>
</feature>
<evidence type="ECO:0000256" key="10">
    <source>
        <dbReference type="SAM" id="MobiDB-lite"/>
    </source>
</evidence>
<feature type="region of interest" description="Disordered" evidence="10">
    <location>
        <begin position="907"/>
        <end position="1222"/>
    </location>
</feature>
<feature type="compositionally biased region" description="Low complexity" evidence="10">
    <location>
        <begin position="957"/>
        <end position="972"/>
    </location>
</feature>
<feature type="transmembrane region" description="Helical" evidence="11">
    <location>
        <begin position="185"/>
        <end position="209"/>
    </location>
</feature>
<evidence type="ECO:0000313" key="13">
    <source>
        <dbReference type="Proteomes" id="UP000199069"/>
    </source>
</evidence>
<feature type="region of interest" description="Disordered" evidence="10">
    <location>
        <begin position="833"/>
        <end position="867"/>
    </location>
</feature>
<feature type="transmembrane region" description="Helical" evidence="11">
    <location>
        <begin position="230"/>
        <end position="250"/>
    </location>
</feature>
<feature type="transmembrane region" description="Helical" evidence="11">
    <location>
        <begin position="348"/>
        <end position="369"/>
    </location>
</feature>
<dbReference type="PRINTS" id="PR00447">
    <property type="entry name" value="NATRESASSCMP"/>
</dbReference>
<dbReference type="GO" id="GO:0006367">
    <property type="term" value="P:transcription initiation at RNA polymerase II promoter"/>
    <property type="evidence" value="ECO:0007669"/>
    <property type="project" value="InterPro"/>
</dbReference>
<feature type="compositionally biased region" description="Basic and acidic residues" evidence="10">
    <location>
        <begin position="65"/>
        <end position="92"/>
    </location>
</feature>
<dbReference type="GO" id="GO:0003677">
    <property type="term" value="F:DNA binding"/>
    <property type="evidence" value="ECO:0007669"/>
    <property type="project" value="UniProtKB-KW"/>
</dbReference>
<dbReference type="GO" id="GO:0030026">
    <property type="term" value="P:intracellular manganese ion homeostasis"/>
    <property type="evidence" value="ECO:0007669"/>
    <property type="project" value="TreeGrafter"/>
</dbReference>
<feature type="compositionally biased region" description="Basic and acidic residues" evidence="10">
    <location>
        <begin position="743"/>
        <end position="753"/>
    </location>
</feature>
<name>A0A0K3CIM6_RHOTO</name>
<feature type="compositionally biased region" description="Low complexity" evidence="10">
    <location>
        <begin position="1189"/>
        <end position="1202"/>
    </location>
</feature>
<dbReference type="InterPro" id="IPR011039">
    <property type="entry name" value="TFIIF_interaction"/>
</dbReference>
<feature type="transmembrane region" description="Helical" evidence="11">
    <location>
        <begin position="304"/>
        <end position="328"/>
    </location>
</feature>
<feature type="compositionally biased region" description="Acidic residues" evidence="10">
    <location>
        <begin position="52"/>
        <end position="63"/>
    </location>
</feature>
<organism evidence="12 13">
    <name type="scientific">Rhodotorula toruloides</name>
    <name type="common">Yeast</name>
    <name type="synonym">Rhodosporidium toruloides</name>
    <dbReference type="NCBI Taxonomy" id="5286"/>
    <lineage>
        <taxon>Eukaryota</taxon>
        <taxon>Fungi</taxon>
        <taxon>Dikarya</taxon>
        <taxon>Basidiomycota</taxon>
        <taxon>Pucciniomycotina</taxon>
        <taxon>Microbotryomycetes</taxon>
        <taxon>Sporidiobolales</taxon>
        <taxon>Sporidiobolaceae</taxon>
        <taxon>Rhodotorula</taxon>
    </lineage>
</organism>
<evidence type="ECO:0000256" key="9">
    <source>
        <dbReference type="ARBA" id="ARBA00023242"/>
    </source>
</evidence>
<feature type="compositionally biased region" description="Low complexity" evidence="10">
    <location>
        <begin position="98"/>
        <end position="108"/>
    </location>
</feature>
<dbReference type="EMBL" id="CWKI01000008">
    <property type="protein sequence ID" value="CTR08497.1"/>
    <property type="molecule type" value="Genomic_DNA"/>
</dbReference>
<dbReference type="GO" id="GO:0034755">
    <property type="term" value="P:iron ion transmembrane transport"/>
    <property type="evidence" value="ECO:0007669"/>
    <property type="project" value="TreeGrafter"/>
</dbReference>
<feature type="region of interest" description="Disordered" evidence="10">
    <location>
        <begin position="481"/>
        <end position="515"/>
    </location>
</feature>
<keyword evidence="8" id="KW-0804">Transcription</keyword>
<dbReference type="STRING" id="5286.A0A0K3CIM6"/>
<accession>A0A0K3CIM6</accession>
<feature type="transmembrane region" description="Helical" evidence="11">
    <location>
        <begin position="146"/>
        <end position="165"/>
    </location>
</feature>
<evidence type="ECO:0000256" key="4">
    <source>
        <dbReference type="ARBA" id="ARBA00022989"/>
    </source>
</evidence>
<feature type="compositionally biased region" description="Acidic residues" evidence="10">
    <location>
        <begin position="1099"/>
        <end position="1117"/>
    </location>
</feature>
<feature type="compositionally biased region" description="Acidic residues" evidence="10">
    <location>
        <begin position="754"/>
        <end position="765"/>
    </location>
</feature>
<feature type="compositionally biased region" description="Basic and acidic residues" evidence="10">
    <location>
        <begin position="20"/>
        <end position="34"/>
    </location>
</feature>
<feature type="compositionally biased region" description="Low complexity" evidence="10">
    <location>
        <begin position="446"/>
        <end position="455"/>
    </location>
</feature>
<keyword evidence="9" id="KW-0539">Nucleus</keyword>
<dbReference type="Pfam" id="PF05793">
    <property type="entry name" value="TFIIF_alpha"/>
    <property type="match status" value="1"/>
</dbReference>
<feature type="compositionally biased region" description="Basic and acidic residues" evidence="10">
    <location>
        <begin position="978"/>
        <end position="987"/>
    </location>
</feature>
<dbReference type="SUPFAM" id="SSF50916">
    <property type="entry name" value="Rap30/74 interaction domains"/>
    <property type="match status" value="2"/>
</dbReference>
<evidence type="ECO:0000256" key="6">
    <source>
        <dbReference type="ARBA" id="ARBA00023125"/>
    </source>
</evidence>
<keyword evidence="13" id="KW-1185">Reference proteome</keyword>
<keyword evidence="4 11" id="KW-1133">Transmembrane helix</keyword>
<feature type="compositionally biased region" description="Basic and acidic residues" evidence="10">
    <location>
        <begin position="912"/>
        <end position="926"/>
    </location>
</feature>
<evidence type="ECO:0000256" key="7">
    <source>
        <dbReference type="ARBA" id="ARBA00023136"/>
    </source>
</evidence>
<dbReference type="Pfam" id="PF01566">
    <property type="entry name" value="Nramp"/>
    <property type="match status" value="2"/>
</dbReference>
<feature type="compositionally biased region" description="Polar residues" evidence="10">
    <location>
        <begin position="112"/>
        <end position="123"/>
    </location>
</feature>
<feature type="region of interest" description="Disordered" evidence="10">
    <location>
        <begin position="1"/>
        <end position="140"/>
    </location>
</feature>
<evidence type="ECO:0000256" key="11">
    <source>
        <dbReference type="SAM" id="Phobius"/>
    </source>
</evidence>
<dbReference type="GO" id="GO:0005886">
    <property type="term" value="C:plasma membrane"/>
    <property type="evidence" value="ECO:0007669"/>
    <property type="project" value="TreeGrafter"/>
</dbReference>
<evidence type="ECO:0000256" key="2">
    <source>
        <dbReference type="ARBA" id="ARBA00004141"/>
    </source>
</evidence>
<dbReference type="AlphaFoldDB" id="A0A0K3CIM6"/>
<keyword evidence="6" id="KW-0238">DNA-binding</keyword>
<dbReference type="PANTHER" id="PTHR11706:SF101">
    <property type="entry name" value="MANGANESE TRANSPORTER SMF1"/>
    <property type="match status" value="1"/>
</dbReference>
<gene>
    <name evidence="12" type="primary">FGENESH: predicted gene_8.213</name>
    <name evidence="12" type="ORF">BN2166_0043580</name>
</gene>
<protein>
    <submittedName>
        <fullName evidence="12">FGENESH: predicted gene_8.213 protein</fullName>
    </submittedName>
</protein>
<feature type="transmembrane region" description="Helical" evidence="11">
    <location>
        <begin position="270"/>
        <end position="292"/>
    </location>
</feature>
<dbReference type="GO" id="GO:0015086">
    <property type="term" value="F:cadmium ion transmembrane transporter activity"/>
    <property type="evidence" value="ECO:0007669"/>
    <property type="project" value="TreeGrafter"/>
</dbReference>